<proteinExistence type="inferred from homology"/>
<evidence type="ECO:0000256" key="2">
    <source>
        <dbReference type="ARBA" id="ARBA00022527"/>
    </source>
</evidence>
<feature type="coiled-coil region" evidence="12">
    <location>
        <begin position="293"/>
        <end position="340"/>
    </location>
</feature>
<gene>
    <name evidence="14" type="ORF">OFUS_LOCUS25915</name>
</gene>
<keyword evidence="6 11" id="KW-0418">Kinase</keyword>
<evidence type="ECO:0000256" key="12">
    <source>
        <dbReference type="SAM" id="Coils"/>
    </source>
</evidence>
<accession>A0A8J1TN08</accession>
<dbReference type="GO" id="GO:0046872">
    <property type="term" value="F:metal ion binding"/>
    <property type="evidence" value="ECO:0007669"/>
    <property type="project" value="UniProtKB-UniRule"/>
</dbReference>
<dbReference type="SUPFAM" id="SSF56112">
    <property type="entry name" value="Protein kinase-like (PK-like)"/>
    <property type="match status" value="1"/>
</dbReference>
<dbReference type="InterPro" id="IPR000687">
    <property type="entry name" value="RIO_kinase"/>
</dbReference>
<comment type="catalytic activity">
    <reaction evidence="9 11">
        <text>L-threonyl-[protein] + ATP = O-phospho-L-threonyl-[protein] + ADP + H(+)</text>
        <dbReference type="Rhea" id="RHEA:46608"/>
        <dbReference type="Rhea" id="RHEA-COMP:11060"/>
        <dbReference type="Rhea" id="RHEA-COMP:11605"/>
        <dbReference type="ChEBI" id="CHEBI:15378"/>
        <dbReference type="ChEBI" id="CHEBI:30013"/>
        <dbReference type="ChEBI" id="CHEBI:30616"/>
        <dbReference type="ChEBI" id="CHEBI:61977"/>
        <dbReference type="ChEBI" id="CHEBI:456216"/>
        <dbReference type="EC" id="2.7.11.1"/>
    </reaction>
</comment>
<evidence type="ECO:0000256" key="7">
    <source>
        <dbReference type="ARBA" id="ARBA00022840"/>
    </source>
</evidence>
<dbReference type="InterPro" id="IPR018934">
    <property type="entry name" value="RIO_dom"/>
</dbReference>
<comment type="caution">
    <text evidence="14">The sequence shown here is derived from an EMBL/GenBank/DDBJ whole genome shotgun (WGS) entry which is preliminary data.</text>
</comment>
<feature type="compositionally biased region" description="Low complexity" evidence="13">
    <location>
        <begin position="583"/>
        <end position="592"/>
    </location>
</feature>
<evidence type="ECO:0000256" key="13">
    <source>
        <dbReference type="SAM" id="MobiDB-lite"/>
    </source>
</evidence>
<dbReference type="Proteomes" id="UP000749559">
    <property type="component" value="Unassembled WGS sequence"/>
</dbReference>
<dbReference type="PANTHER" id="PTHR45723">
    <property type="entry name" value="SERINE/THREONINE-PROTEIN KINASE RIO1"/>
    <property type="match status" value="1"/>
</dbReference>
<dbReference type="PIRSF" id="PIRSF038146">
    <property type="entry name" value="Ser/Thr_PK_RIO3"/>
    <property type="match status" value="1"/>
</dbReference>
<dbReference type="AlphaFoldDB" id="A0A8J1TN08"/>
<dbReference type="PROSITE" id="PS01245">
    <property type="entry name" value="RIO1"/>
    <property type="match status" value="1"/>
</dbReference>
<dbReference type="SMART" id="SM00090">
    <property type="entry name" value="RIO"/>
    <property type="match status" value="1"/>
</dbReference>
<dbReference type="FunFam" id="1.10.510.10:FF:000254">
    <property type="entry name" value="Serine/threonine-protein kinase RIO3"/>
    <property type="match status" value="1"/>
</dbReference>
<feature type="region of interest" description="Disordered" evidence="13">
    <location>
        <begin position="573"/>
        <end position="598"/>
    </location>
</feature>
<dbReference type="InterPro" id="IPR017406">
    <property type="entry name" value="Ser/Thr_kinase_Rio3"/>
</dbReference>
<keyword evidence="7" id="KW-0067">ATP-binding</keyword>
<dbReference type="EMBL" id="CAIIXF020000012">
    <property type="protein sequence ID" value="CAH1802206.1"/>
    <property type="molecule type" value="Genomic_DNA"/>
</dbReference>
<dbReference type="InterPro" id="IPR011009">
    <property type="entry name" value="Kinase-like_dom_sf"/>
</dbReference>
<dbReference type="Gene3D" id="3.30.200.20">
    <property type="entry name" value="Phosphorylase Kinase, domain 1"/>
    <property type="match status" value="2"/>
</dbReference>
<dbReference type="InterPro" id="IPR051272">
    <property type="entry name" value="RIO-type_Ser/Thr_kinase"/>
</dbReference>
<evidence type="ECO:0000256" key="1">
    <source>
        <dbReference type="ARBA" id="ARBA00009196"/>
    </source>
</evidence>
<organism evidence="14 15">
    <name type="scientific">Owenia fusiformis</name>
    <name type="common">Polychaete worm</name>
    <dbReference type="NCBI Taxonomy" id="6347"/>
    <lineage>
        <taxon>Eukaryota</taxon>
        <taxon>Metazoa</taxon>
        <taxon>Spiralia</taxon>
        <taxon>Lophotrochozoa</taxon>
        <taxon>Annelida</taxon>
        <taxon>Polychaeta</taxon>
        <taxon>Sedentaria</taxon>
        <taxon>Canalipalpata</taxon>
        <taxon>Sabellida</taxon>
        <taxon>Oweniida</taxon>
        <taxon>Oweniidae</taxon>
        <taxon>Owenia</taxon>
    </lineage>
</organism>
<keyword evidence="2 11" id="KW-0723">Serine/threonine-protein kinase</keyword>
<keyword evidence="15" id="KW-1185">Reference proteome</keyword>
<evidence type="ECO:0000313" key="14">
    <source>
        <dbReference type="EMBL" id="CAH1802206.1"/>
    </source>
</evidence>
<reference evidence="14" key="1">
    <citation type="submission" date="2022-03" db="EMBL/GenBank/DDBJ databases">
        <authorList>
            <person name="Martin C."/>
        </authorList>
    </citation>
    <scope>NUCLEOTIDE SEQUENCE</scope>
</reference>
<feature type="compositionally biased region" description="Basic and acidic residues" evidence="13">
    <location>
        <begin position="219"/>
        <end position="240"/>
    </location>
</feature>
<feature type="compositionally biased region" description="Polar residues" evidence="13">
    <location>
        <begin position="7"/>
        <end position="20"/>
    </location>
</feature>
<dbReference type="Pfam" id="PF01163">
    <property type="entry name" value="RIO1"/>
    <property type="match status" value="1"/>
</dbReference>
<sequence length="598" mass="68392">MECKGSSGPTQIKSPPTLGSSPWGKVKVTPPCSLTEVMSEELVDQMQNADTTQETNQIMSDAELAASLSSQEAATGTETNDDLLLAQMLQHEFDREHDKLLQKQENKYNGDSKVSISFTNFRSVHPHLQDDIEDSSSDDDDDDVIDWHTTLNAPEPQFNRFGVSGSGKSMVTKHDAGISSRRNANKIMEQFPPGFQTGDDTQFDMKLNNKVYNKLKSHSIAENKRSQRLHEKKEHSTSEQAIDPRTKLIMYKLVNNEILESINGVISTGKEAVVFHANGGRIEQQQVPCECAIKVYKTNLNEFKNRAQIEQQQVPCECAIKVYKTTLNEFKNRAQIEQQQVPCECAIKVYKTTLNEFKNRAQYVKGDYRYFKDEFKKQNPRKIMNIWAEKEKTNLKKMRRHGILCPEPVLLRKHVLVMSFIGHNQQSAPKLKEAVLNGDQLQSAYSQCIQALRKLYCEAGLVHADFSEYNILWHNGCIYIIDVSQSVDLQHPQALVFLLRDCLNITEFFSRKGVENVPSQYELFNDITGLNFTGQGEDFVSQIQEYEKNEDRMRRGIGKEYAFDHFFSQSTKERENLRKNTGQSDQQKSLQDLDIDDI</sequence>
<protein>
    <recommendedName>
        <fullName evidence="11">Serine/threonine-protein kinase RIO3</fullName>
        <ecNumber evidence="11">2.7.11.1</ecNumber>
    </recommendedName>
</protein>
<evidence type="ECO:0000256" key="10">
    <source>
        <dbReference type="ARBA" id="ARBA00048679"/>
    </source>
</evidence>
<evidence type="ECO:0000256" key="8">
    <source>
        <dbReference type="ARBA" id="ARBA00022842"/>
    </source>
</evidence>
<feature type="region of interest" description="Disordered" evidence="13">
    <location>
        <begin position="216"/>
        <end position="240"/>
    </location>
</feature>
<dbReference type="GO" id="GO:0004674">
    <property type="term" value="F:protein serine/threonine kinase activity"/>
    <property type="evidence" value="ECO:0007669"/>
    <property type="project" value="UniProtKB-UniRule"/>
</dbReference>
<evidence type="ECO:0000256" key="9">
    <source>
        <dbReference type="ARBA" id="ARBA00047899"/>
    </source>
</evidence>
<dbReference type="OrthoDB" id="205248at2759"/>
<dbReference type="Gene3D" id="1.10.510.10">
    <property type="entry name" value="Transferase(Phosphotransferase) domain 1"/>
    <property type="match status" value="1"/>
</dbReference>
<feature type="region of interest" description="Disordered" evidence="13">
    <location>
        <begin position="1"/>
        <end position="28"/>
    </location>
</feature>
<dbReference type="GO" id="GO:0005524">
    <property type="term" value="F:ATP binding"/>
    <property type="evidence" value="ECO:0007669"/>
    <property type="project" value="UniProtKB-UniRule"/>
</dbReference>
<keyword evidence="4 11" id="KW-0479">Metal-binding</keyword>
<keyword evidence="5 11" id="KW-0547">Nucleotide-binding</keyword>
<comment type="cofactor">
    <cofactor evidence="11">
        <name>Mg(2+)</name>
        <dbReference type="ChEBI" id="CHEBI:18420"/>
    </cofactor>
</comment>
<keyword evidence="12" id="KW-0175">Coiled coil</keyword>
<comment type="catalytic activity">
    <reaction evidence="10 11">
        <text>L-seryl-[protein] + ATP = O-phospho-L-seryl-[protein] + ADP + H(+)</text>
        <dbReference type="Rhea" id="RHEA:17989"/>
        <dbReference type="Rhea" id="RHEA-COMP:9863"/>
        <dbReference type="Rhea" id="RHEA-COMP:11604"/>
        <dbReference type="ChEBI" id="CHEBI:15378"/>
        <dbReference type="ChEBI" id="CHEBI:29999"/>
        <dbReference type="ChEBI" id="CHEBI:30616"/>
        <dbReference type="ChEBI" id="CHEBI:83421"/>
        <dbReference type="ChEBI" id="CHEBI:456216"/>
        <dbReference type="EC" id="2.7.11.1"/>
    </reaction>
</comment>
<dbReference type="InterPro" id="IPR018935">
    <property type="entry name" value="RIO_kinase_CS"/>
</dbReference>
<dbReference type="EC" id="2.7.11.1" evidence="11"/>
<evidence type="ECO:0000256" key="3">
    <source>
        <dbReference type="ARBA" id="ARBA00022679"/>
    </source>
</evidence>
<evidence type="ECO:0000256" key="11">
    <source>
        <dbReference type="PIRNR" id="PIRNR038146"/>
    </source>
</evidence>
<evidence type="ECO:0000256" key="5">
    <source>
        <dbReference type="ARBA" id="ARBA00022741"/>
    </source>
</evidence>
<comment type="similarity">
    <text evidence="1 11">Belongs to the protein kinase superfamily. RIO-type Ser/Thr kinase family.</text>
</comment>
<keyword evidence="3 11" id="KW-0808">Transferase</keyword>
<name>A0A8J1TN08_OWEFU</name>
<evidence type="ECO:0000313" key="15">
    <source>
        <dbReference type="Proteomes" id="UP000749559"/>
    </source>
</evidence>
<keyword evidence="8 11" id="KW-0460">Magnesium</keyword>
<evidence type="ECO:0000256" key="4">
    <source>
        <dbReference type="ARBA" id="ARBA00022723"/>
    </source>
</evidence>
<evidence type="ECO:0000256" key="6">
    <source>
        <dbReference type="ARBA" id="ARBA00022777"/>
    </source>
</evidence>